<proteinExistence type="predicted"/>
<evidence type="ECO:0000256" key="1">
    <source>
        <dbReference type="SAM" id="Phobius"/>
    </source>
</evidence>
<protein>
    <submittedName>
        <fullName evidence="2">Uncharacterized protein</fullName>
    </submittedName>
</protein>
<accession>A0A7I7R0D8</accession>
<organism evidence="2 3">
    <name type="scientific">Mycolicibacterium sediminis</name>
    <dbReference type="NCBI Taxonomy" id="1286180"/>
    <lineage>
        <taxon>Bacteria</taxon>
        <taxon>Bacillati</taxon>
        <taxon>Actinomycetota</taxon>
        <taxon>Actinomycetes</taxon>
        <taxon>Mycobacteriales</taxon>
        <taxon>Mycobacteriaceae</taxon>
        <taxon>Mycolicibacterium</taxon>
    </lineage>
</organism>
<dbReference type="KEGG" id="msei:MSEDJ_56360"/>
<keyword evidence="1" id="KW-0472">Membrane</keyword>
<feature type="transmembrane region" description="Helical" evidence="1">
    <location>
        <begin position="82"/>
        <end position="102"/>
    </location>
</feature>
<dbReference type="Proteomes" id="UP000467193">
    <property type="component" value="Chromosome"/>
</dbReference>
<name>A0A7I7R0D8_9MYCO</name>
<dbReference type="AlphaFoldDB" id="A0A7I7R0D8"/>
<sequence length="112" mass="12713">MHVVVAVVVVERLHRGKRLVDWHWRGRLRWGARGGRRRFDRLDSRRERSQLRIMTVMVVAVINASPVITACCAPGGRRRVGFGVIVVVGLSGIVPMVISLRFRTCWRVVAMA</sequence>
<evidence type="ECO:0000313" key="3">
    <source>
        <dbReference type="Proteomes" id="UP000467193"/>
    </source>
</evidence>
<keyword evidence="1" id="KW-0812">Transmembrane</keyword>
<gene>
    <name evidence="2" type="ORF">MSEDJ_56360</name>
</gene>
<keyword evidence="3" id="KW-1185">Reference proteome</keyword>
<dbReference type="EMBL" id="AP022588">
    <property type="protein sequence ID" value="BBY31540.1"/>
    <property type="molecule type" value="Genomic_DNA"/>
</dbReference>
<feature type="transmembrane region" description="Helical" evidence="1">
    <location>
        <begin position="51"/>
        <end position="76"/>
    </location>
</feature>
<evidence type="ECO:0000313" key="2">
    <source>
        <dbReference type="EMBL" id="BBY31540.1"/>
    </source>
</evidence>
<reference evidence="2 3" key="1">
    <citation type="journal article" date="2019" name="Emerg. Microbes Infect.">
        <title>Comprehensive subspecies identification of 175 nontuberculous mycobacteria species based on 7547 genomic profiles.</title>
        <authorList>
            <person name="Matsumoto Y."/>
            <person name="Kinjo T."/>
            <person name="Motooka D."/>
            <person name="Nabeya D."/>
            <person name="Jung N."/>
            <person name="Uechi K."/>
            <person name="Horii T."/>
            <person name="Iida T."/>
            <person name="Fujita J."/>
            <person name="Nakamura S."/>
        </authorList>
    </citation>
    <scope>NUCLEOTIDE SEQUENCE [LARGE SCALE GENOMIC DNA]</scope>
    <source>
        <strain evidence="2 3">JCM 17899</strain>
    </source>
</reference>
<keyword evidence="1" id="KW-1133">Transmembrane helix</keyword>